<dbReference type="AlphaFoldDB" id="A0A9E7PMP7"/>
<dbReference type="PANTHER" id="PTHR22953">
    <property type="entry name" value="ACID PHOSPHATASE RELATED"/>
    <property type="match status" value="1"/>
</dbReference>
<dbReference type="GeneID" id="74306587"/>
<evidence type="ECO:0000256" key="1">
    <source>
        <dbReference type="ARBA" id="ARBA00022729"/>
    </source>
</evidence>
<dbReference type="InterPro" id="IPR029052">
    <property type="entry name" value="Metallo-depent_PP-like"/>
</dbReference>
<proteinExistence type="predicted"/>
<keyword evidence="1" id="KW-0732">Signal</keyword>
<dbReference type="Proteomes" id="UP001060368">
    <property type="component" value="Chromosome"/>
</dbReference>
<evidence type="ECO:0000313" key="4">
    <source>
        <dbReference type="Proteomes" id="UP001060368"/>
    </source>
</evidence>
<dbReference type="EMBL" id="CP096115">
    <property type="protein sequence ID" value="UUX93064.1"/>
    <property type="molecule type" value="Genomic_DNA"/>
</dbReference>
<dbReference type="RefSeq" id="WP_257743204.1">
    <property type="nucleotide sequence ID" value="NZ_CP096115.1"/>
</dbReference>
<protein>
    <submittedName>
        <fullName evidence="3">Metallophosphoesterase</fullName>
    </submittedName>
</protein>
<sequence>MKTAEILILTSALFLIISPSCALTTHEEIQCGNYFSGVFMTEKAEGVISVRWVTEGYDDNFSIRYHFSRTEPDEDQTCGQTDEQTEEQTDGYILNSSINRQNISGLMLYSAGILTYPGCRVSGRLLRGEDQIQPFSFKIPDKNSGFEFIVLSDLHSSPDDNVTAGTKAPVNSVINCISSCEDPSFAVISGDLVDDGYIPLQWQEFFIRTSALLNTTVLYTTPGNHEKNSTYYYDLFGYPQFYQEEIGGSRFVFLDSNDNAAVQFPAQKELIDDNTHNSGSDESTGLNFIFFHHPPYSSDGRHPGGWTNIRKAWGDSFENTPDTVVFSGHVHAYERFEIKNATYITCGTGGGELYNLGIYPDDEDSPEMSVEKRYGYMKVKVPPGGSSADISFISPVISGDSSTATGDLKYSPEIIDYSVAGNHYPNSRFMENIMKISEKLPFKGI</sequence>
<dbReference type="SUPFAM" id="SSF56300">
    <property type="entry name" value="Metallo-dependent phosphatases"/>
    <property type="match status" value="1"/>
</dbReference>
<evidence type="ECO:0000259" key="2">
    <source>
        <dbReference type="Pfam" id="PF00149"/>
    </source>
</evidence>
<accession>A0A9E7PMP7</accession>
<reference evidence="3" key="1">
    <citation type="submission" date="2022-04" db="EMBL/GenBank/DDBJ databases">
        <title>Complete genome of Methanoplanus endosymbiosus DSM 3599.</title>
        <authorList>
            <person name="Chen S.-C."/>
            <person name="You Y.-T."/>
            <person name="Zhou Y.-Z."/>
            <person name="Lai M.-C."/>
        </authorList>
    </citation>
    <scope>NUCLEOTIDE SEQUENCE</scope>
    <source>
        <strain evidence="3">DSM 3599</strain>
    </source>
</reference>
<dbReference type="Gene3D" id="3.60.21.10">
    <property type="match status" value="1"/>
</dbReference>
<organism evidence="3 4">
    <name type="scientific">Methanoplanus endosymbiosus</name>
    <dbReference type="NCBI Taxonomy" id="33865"/>
    <lineage>
        <taxon>Archaea</taxon>
        <taxon>Methanobacteriati</taxon>
        <taxon>Methanobacteriota</taxon>
        <taxon>Stenosarchaea group</taxon>
        <taxon>Methanomicrobia</taxon>
        <taxon>Methanomicrobiales</taxon>
        <taxon>Methanomicrobiaceae</taxon>
        <taxon>Methanoplanus</taxon>
    </lineage>
</organism>
<dbReference type="Pfam" id="PF00149">
    <property type="entry name" value="Metallophos"/>
    <property type="match status" value="1"/>
</dbReference>
<dbReference type="InterPro" id="IPR004843">
    <property type="entry name" value="Calcineurin-like_PHP"/>
</dbReference>
<feature type="domain" description="Calcineurin-like phosphoesterase" evidence="2">
    <location>
        <begin position="148"/>
        <end position="333"/>
    </location>
</feature>
<gene>
    <name evidence="3" type="ORF">L6E24_02790</name>
</gene>
<dbReference type="InterPro" id="IPR039331">
    <property type="entry name" value="PAPs-like"/>
</dbReference>
<name>A0A9E7PMP7_9EURY</name>
<keyword evidence="4" id="KW-1185">Reference proteome</keyword>
<dbReference type="KEGG" id="mend:L6E24_02790"/>
<dbReference type="PANTHER" id="PTHR22953:SF153">
    <property type="entry name" value="PURPLE ACID PHOSPHATASE"/>
    <property type="match status" value="1"/>
</dbReference>
<evidence type="ECO:0000313" key="3">
    <source>
        <dbReference type="EMBL" id="UUX93064.1"/>
    </source>
</evidence>
<dbReference type="GO" id="GO:0003993">
    <property type="term" value="F:acid phosphatase activity"/>
    <property type="evidence" value="ECO:0007669"/>
    <property type="project" value="InterPro"/>
</dbReference>